<dbReference type="Pfam" id="PF03181">
    <property type="entry name" value="BURP"/>
    <property type="match status" value="1"/>
</dbReference>
<reference evidence="3 4" key="1">
    <citation type="journal article" date="2021" name="Commun. Biol.">
        <title>The genome of Shorea leprosula (Dipterocarpaceae) highlights the ecological relevance of drought in aseasonal tropical rainforests.</title>
        <authorList>
            <person name="Ng K.K.S."/>
            <person name="Kobayashi M.J."/>
            <person name="Fawcett J.A."/>
            <person name="Hatakeyama M."/>
            <person name="Paape T."/>
            <person name="Ng C.H."/>
            <person name="Ang C.C."/>
            <person name="Tnah L.H."/>
            <person name="Lee C.T."/>
            <person name="Nishiyama T."/>
            <person name="Sese J."/>
            <person name="O'Brien M.J."/>
            <person name="Copetti D."/>
            <person name="Mohd Noor M.I."/>
            <person name="Ong R.C."/>
            <person name="Putra M."/>
            <person name="Sireger I.Z."/>
            <person name="Indrioko S."/>
            <person name="Kosugi Y."/>
            <person name="Izuno A."/>
            <person name="Isagi Y."/>
            <person name="Lee S.L."/>
            <person name="Shimizu K.K."/>
        </authorList>
    </citation>
    <scope>NUCLEOTIDE SEQUENCE [LARGE SCALE GENOMIC DNA]</scope>
    <source>
        <strain evidence="3">214</strain>
    </source>
</reference>
<keyword evidence="4" id="KW-1185">Reference proteome</keyword>
<sequence>MKVELILWSILLLLLVKAYGIRAREMVGDNQWNHGNEKRMTQDLLIRYPSDTDAHLHKGISTGDNVLRLPTMDHARQEHDGHGEVPAMDIHVHLSSHMDHMDPSVRVFFTLKDLKVGKMIPIYFPRRDPLTYPHLLHREQADSIPFSLQDLPYLLQFFSLSEDSSQAKAMKETLRDCEIEAIQGEIKFCATSLESLLDFAQSILGLDSHLQMIKTTYISKSSTLFQNYTIFETPKEIPTPRMVACHTLPYPYIVFYCHRLLSETKVFKVQLVGENGDEVDALAVCHMDTSHFSPNHISFQLLGFKPGTLPVCHFFPDDNLVLVPAPTQI</sequence>
<dbReference type="PANTHER" id="PTHR31236:SF32">
    <property type="entry name" value="BURP DOMAIN PROTEIN USPL1-LIKE"/>
    <property type="match status" value="1"/>
</dbReference>
<proteinExistence type="predicted"/>
<dbReference type="InterPro" id="IPR004873">
    <property type="entry name" value="BURP_dom"/>
</dbReference>
<feature type="domain" description="BURP" evidence="2">
    <location>
        <begin position="108"/>
        <end position="325"/>
    </location>
</feature>
<accession>A0AAV5K8P6</accession>
<dbReference type="SMART" id="SM01045">
    <property type="entry name" value="BURP"/>
    <property type="match status" value="1"/>
</dbReference>
<organism evidence="3 4">
    <name type="scientific">Rubroshorea leprosula</name>
    <dbReference type="NCBI Taxonomy" id="152421"/>
    <lineage>
        <taxon>Eukaryota</taxon>
        <taxon>Viridiplantae</taxon>
        <taxon>Streptophyta</taxon>
        <taxon>Embryophyta</taxon>
        <taxon>Tracheophyta</taxon>
        <taxon>Spermatophyta</taxon>
        <taxon>Magnoliopsida</taxon>
        <taxon>eudicotyledons</taxon>
        <taxon>Gunneridae</taxon>
        <taxon>Pentapetalae</taxon>
        <taxon>rosids</taxon>
        <taxon>malvids</taxon>
        <taxon>Malvales</taxon>
        <taxon>Dipterocarpaceae</taxon>
        <taxon>Rubroshorea</taxon>
    </lineage>
</organism>
<name>A0AAV5K8P6_9ROSI</name>
<evidence type="ECO:0000259" key="2">
    <source>
        <dbReference type="PROSITE" id="PS51277"/>
    </source>
</evidence>
<protein>
    <recommendedName>
        <fullName evidence="2">BURP domain-containing protein</fullName>
    </recommendedName>
</protein>
<evidence type="ECO:0000256" key="1">
    <source>
        <dbReference type="SAM" id="SignalP"/>
    </source>
</evidence>
<dbReference type="InterPro" id="IPR044816">
    <property type="entry name" value="BURP"/>
</dbReference>
<comment type="caution">
    <text evidence="3">The sequence shown here is derived from an EMBL/GenBank/DDBJ whole genome shotgun (WGS) entry which is preliminary data.</text>
</comment>
<dbReference type="EMBL" id="BPVZ01000056">
    <property type="protein sequence ID" value="GKV21170.1"/>
    <property type="molecule type" value="Genomic_DNA"/>
</dbReference>
<dbReference type="AlphaFoldDB" id="A0AAV5K8P6"/>
<evidence type="ECO:0000313" key="3">
    <source>
        <dbReference type="EMBL" id="GKV21170.1"/>
    </source>
</evidence>
<keyword evidence="1" id="KW-0732">Signal</keyword>
<dbReference type="PROSITE" id="PS51277">
    <property type="entry name" value="BURP"/>
    <property type="match status" value="1"/>
</dbReference>
<feature type="chain" id="PRO_5043439442" description="BURP domain-containing protein" evidence="1">
    <location>
        <begin position="24"/>
        <end position="329"/>
    </location>
</feature>
<dbReference type="PANTHER" id="PTHR31236">
    <property type="entry name" value="BURP DOMAIN PROTEIN USPL1-LIKE"/>
    <property type="match status" value="1"/>
</dbReference>
<evidence type="ECO:0000313" key="4">
    <source>
        <dbReference type="Proteomes" id="UP001054252"/>
    </source>
</evidence>
<feature type="signal peptide" evidence="1">
    <location>
        <begin position="1"/>
        <end position="23"/>
    </location>
</feature>
<gene>
    <name evidence="3" type="ORF">SLEP1_g31175</name>
</gene>
<dbReference type="Proteomes" id="UP001054252">
    <property type="component" value="Unassembled WGS sequence"/>
</dbReference>